<dbReference type="PANTHER" id="PTHR31896">
    <property type="entry name" value="FAMILY REGULATORY PROTEIN, PUTATIVE (AFU_ORTHOLOGUE AFUA_3G14730)-RELATED"/>
    <property type="match status" value="1"/>
</dbReference>
<gene>
    <name evidence="2" type="ORF">CJ030_MR3G017014</name>
</gene>
<proteinExistence type="predicted"/>
<dbReference type="InterPro" id="IPR023213">
    <property type="entry name" value="CAT-like_dom_sf"/>
</dbReference>
<dbReference type="EMBL" id="RXIC02000021">
    <property type="protein sequence ID" value="KAB1220190.1"/>
    <property type="molecule type" value="Genomic_DNA"/>
</dbReference>
<name>A0A6A1WBL5_9ROSI</name>
<organism evidence="2 3">
    <name type="scientific">Morella rubra</name>
    <name type="common">Chinese bayberry</name>
    <dbReference type="NCBI Taxonomy" id="262757"/>
    <lineage>
        <taxon>Eukaryota</taxon>
        <taxon>Viridiplantae</taxon>
        <taxon>Streptophyta</taxon>
        <taxon>Embryophyta</taxon>
        <taxon>Tracheophyta</taxon>
        <taxon>Spermatophyta</taxon>
        <taxon>Magnoliopsida</taxon>
        <taxon>eudicotyledons</taxon>
        <taxon>Gunneridae</taxon>
        <taxon>Pentapetalae</taxon>
        <taxon>rosids</taxon>
        <taxon>fabids</taxon>
        <taxon>Fagales</taxon>
        <taxon>Myricaceae</taxon>
        <taxon>Morella</taxon>
    </lineage>
</organism>
<keyword evidence="1 2" id="KW-0808">Transferase</keyword>
<evidence type="ECO:0000256" key="1">
    <source>
        <dbReference type="ARBA" id="ARBA00022679"/>
    </source>
</evidence>
<protein>
    <submittedName>
        <fullName evidence="2">BAHD acyltransferase DCR</fullName>
    </submittedName>
</protein>
<dbReference type="Gene3D" id="3.30.559.10">
    <property type="entry name" value="Chloramphenicol acetyltransferase-like domain"/>
    <property type="match status" value="1"/>
</dbReference>
<reference evidence="2 3" key="1">
    <citation type="journal article" date="2019" name="Plant Biotechnol. J.">
        <title>The red bayberry genome and genetic basis of sex determination.</title>
        <authorList>
            <person name="Jia H.M."/>
            <person name="Jia H.J."/>
            <person name="Cai Q.L."/>
            <person name="Wang Y."/>
            <person name="Zhao H.B."/>
            <person name="Yang W.F."/>
            <person name="Wang G.Y."/>
            <person name="Li Y.H."/>
            <person name="Zhan D.L."/>
            <person name="Shen Y.T."/>
            <person name="Niu Q.F."/>
            <person name="Chang L."/>
            <person name="Qiu J."/>
            <person name="Zhao L."/>
            <person name="Xie H.B."/>
            <person name="Fu W.Y."/>
            <person name="Jin J."/>
            <person name="Li X.W."/>
            <person name="Jiao Y."/>
            <person name="Zhou C.C."/>
            <person name="Tu T."/>
            <person name="Chai C.Y."/>
            <person name="Gao J.L."/>
            <person name="Fan L.J."/>
            <person name="van de Weg E."/>
            <person name="Wang J.Y."/>
            <person name="Gao Z.S."/>
        </authorList>
    </citation>
    <scope>NUCLEOTIDE SEQUENCE [LARGE SCALE GENOMIC DNA]</scope>
    <source>
        <tissue evidence="2">Leaves</tissue>
    </source>
</reference>
<dbReference type="Pfam" id="PF02458">
    <property type="entry name" value="Transferase"/>
    <property type="match status" value="1"/>
</dbReference>
<comment type="caution">
    <text evidence="2">The sequence shown here is derived from an EMBL/GenBank/DDBJ whole genome shotgun (WGS) entry which is preliminary data.</text>
</comment>
<dbReference type="PANTHER" id="PTHR31896:SF12">
    <property type="entry name" value="HXXXD-TYPE ACYL-TRANSFERASE FAMILY PROTEIN"/>
    <property type="match status" value="1"/>
</dbReference>
<dbReference type="AlphaFoldDB" id="A0A6A1WBL5"/>
<sequence length="153" mass="16811">MDPPLPQDYFGNCGQMVAGVTTAGELLQKSLGWTAWQLHQAVVNHTDKVVLDWLHSWLQSPYVHQLARVFDRCSVVMTSSPRFNMYGSEFGIGRAVALRSGYANKFDGKVTSYPGYEGGGSVDLEVSLSSDSMSALESNEEFMEAVSVSNQLH</sequence>
<accession>A0A6A1WBL5</accession>
<dbReference type="InterPro" id="IPR051283">
    <property type="entry name" value="Sec_Metabolite_Acyltrans"/>
</dbReference>
<evidence type="ECO:0000313" key="3">
    <source>
        <dbReference type="Proteomes" id="UP000516437"/>
    </source>
</evidence>
<dbReference type="Proteomes" id="UP000516437">
    <property type="component" value="Chromosome 3"/>
</dbReference>
<dbReference type="GO" id="GO:0016746">
    <property type="term" value="F:acyltransferase activity"/>
    <property type="evidence" value="ECO:0007669"/>
    <property type="project" value="UniProtKB-KW"/>
</dbReference>
<dbReference type="OrthoDB" id="1862401at2759"/>
<evidence type="ECO:0000313" key="2">
    <source>
        <dbReference type="EMBL" id="KAB1220190.1"/>
    </source>
</evidence>
<keyword evidence="3" id="KW-1185">Reference proteome</keyword>
<keyword evidence="2" id="KW-0012">Acyltransferase</keyword>